<keyword evidence="1" id="KW-1133">Transmembrane helix</keyword>
<reference evidence="3" key="2">
    <citation type="submission" date="2013-12" db="EMBL/GenBank/DDBJ databases">
        <authorList>
            <person name="Yu Y."/>
            <person name="Lee S."/>
            <person name="de Baynast K."/>
            <person name="Wissotski M."/>
            <person name="Liu L."/>
            <person name="Talag J."/>
            <person name="Goicoechea J."/>
            <person name="Angelova A."/>
            <person name="Jetty R."/>
            <person name="Kudrna D."/>
            <person name="Golser W."/>
            <person name="Rivera L."/>
            <person name="Zhang J."/>
            <person name="Wing R."/>
        </authorList>
    </citation>
    <scope>NUCLEOTIDE SEQUENCE</scope>
</reference>
<evidence type="ECO:0000256" key="1">
    <source>
        <dbReference type="SAM" id="Phobius"/>
    </source>
</evidence>
<dbReference type="AlphaFoldDB" id="A0A0D9XD13"/>
<reference evidence="2 3" key="1">
    <citation type="submission" date="2012-08" db="EMBL/GenBank/DDBJ databases">
        <title>Oryza genome evolution.</title>
        <authorList>
            <person name="Wing R.A."/>
        </authorList>
    </citation>
    <scope>NUCLEOTIDE SEQUENCE</scope>
</reference>
<accession>A0A0D9XD13</accession>
<name>A0A0D9XD13_9ORYZ</name>
<organism evidence="2 3">
    <name type="scientific">Leersia perrieri</name>
    <dbReference type="NCBI Taxonomy" id="77586"/>
    <lineage>
        <taxon>Eukaryota</taxon>
        <taxon>Viridiplantae</taxon>
        <taxon>Streptophyta</taxon>
        <taxon>Embryophyta</taxon>
        <taxon>Tracheophyta</taxon>
        <taxon>Spermatophyta</taxon>
        <taxon>Magnoliopsida</taxon>
        <taxon>Liliopsida</taxon>
        <taxon>Poales</taxon>
        <taxon>Poaceae</taxon>
        <taxon>BOP clade</taxon>
        <taxon>Oryzoideae</taxon>
        <taxon>Oryzeae</taxon>
        <taxon>Oryzinae</taxon>
        <taxon>Leersia</taxon>
    </lineage>
</organism>
<protein>
    <submittedName>
        <fullName evidence="2">Uncharacterized protein</fullName>
    </submittedName>
</protein>
<keyword evidence="1" id="KW-0812">Transmembrane</keyword>
<keyword evidence="3" id="KW-1185">Reference proteome</keyword>
<keyword evidence="1" id="KW-0472">Membrane</keyword>
<sequence length="79" mass="8361">MTSNRIIVVVTLVGWICIAALIDKDNNTLKLNSMSCSTTDNYTGSGHMKNLDKLLSALSANAIVSDGFNNIVVSKGTAD</sequence>
<reference evidence="2" key="3">
    <citation type="submission" date="2015-04" db="UniProtKB">
        <authorList>
            <consortium name="EnsemblPlants"/>
        </authorList>
    </citation>
    <scope>IDENTIFICATION</scope>
</reference>
<proteinExistence type="predicted"/>
<evidence type="ECO:0000313" key="3">
    <source>
        <dbReference type="Proteomes" id="UP000032180"/>
    </source>
</evidence>
<feature type="transmembrane region" description="Helical" evidence="1">
    <location>
        <begin position="6"/>
        <end position="22"/>
    </location>
</feature>
<evidence type="ECO:0000313" key="2">
    <source>
        <dbReference type="EnsemblPlants" id="LPERR09G05290.1"/>
    </source>
</evidence>
<dbReference type="EnsemblPlants" id="LPERR09G05290.1">
    <property type="protein sequence ID" value="LPERR09G05290.1"/>
    <property type="gene ID" value="LPERR09G05290"/>
</dbReference>
<dbReference type="Gramene" id="LPERR09G05290.1">
    <property type="protein sequence ID" value="LPERR09G05290.1"/>
    <property type="gene ID" value="LPERR09G05290"/>
</dbReference>
<dbReference type="HOGENOM" id="CLU_2609528_0_0_1"/>
<dbReference type="Proteomes" id="UP000032180">
    <property type="component" value="Chromosome 9"/>
</dbReference>